<name>A0A5J6VMC2_9VIRU</name>
<keyword evidence="1" id="KW-0472">Membrane</keyword>
<sequence>MGVESGNMTAIETNNNLQEQVNDNLSKQNNVLDQQIGQSQKTLNKQNVDKINLERMAEVKTYYSLKYKAINYIIKVFFFIAVVIYVLIAFFGVSTAIPRIAIGLIAFLGLCYILYLYYDITLRDKRNFQEYDFGKPSDDAGKSKKPKKICVRTSCCKQGDDYNNNKNNTIAKTQQKMLE</sequence>
<evidence type="ECO:0000313" key="2">
    <source>
        <dbReference type="EMBL" id="QFG75180.1"/>
    </source>
</evidence>
<reference evidence="2" key="1">
    <citation type="journal article" date="2019" name="Philos. Trans. R. Soc. Lond., B, Biol. Sci.">
        <title>Targeted metagenomic recovery of four divergent viruses reveals shared and distinctive characteristics of giant viruses of marine eukaryotes.</title>
        <authorList>
            <person name="Needham D.M."/>
            <person name="Poirier C."/>
            <person name="Hehenberger E."/>
            <person name="Jimenez V."/>
            <person name="Swalwell J.E."/>
            <person name="Santoro A.E."/>
            <person name="Worden A.Z."/>
        </authorList>
    </citation>
    <scope>NUCLEOTIDE SEQUENCE</scope>
    <source>
        <strain evidence="2">OPacV-421</strain>
    </source>
</reference>
<evidence type="ECO:0000256" key="1">
    <source>
        <dbReference type="SAM" id="Phobius"/>
    </source>
</evidence>
<keyword evidence="1" id="KW-0812">Transmembrane</keyword>
<feature type="transmembrane region" description="Helical" evidence="1">
    <location>
        <begin position="72"/>
        <end position="94"/>
    </location>
</feature>
<proteinExistence type="predicted"/>
<feature type="transmembrane region" description="Helical" evidence="1">
    <location>
        <begin position="100"/>
        <end position="118"/>
    </location>
</feature>
<keyword evidence="1" id="KW-1133">Transmembrane helix</keyword>
<dbReference type="EMBL" id="MN448302">
    <property type="protein sequence ID" value="QFG75180.1"/>
    <property type="molecule type" value="Genomic_DNA"/>
</dbReference>
<accession>A0A5J6VMC2</accession>
<protein>
    <submittedName>
        <fullName evidence="2">Uncharacterized protein</fullName>
    </submittedName>
</protein>
<organism evidence="2">
    <name type="scientific">Megaviridae environmental sample</name>
    <dbReference type="NCBI Taxonomy" id="1737588"/>
    <lineage>
        <taxon>Viruses</taxon>
        <taxon>Varidnaviria</taxon>
        <taxon>Bamfordvirae</taxon>
        <taxon>Nucleocytoviricota</taxon>
        <taxon>Megaviricetes</taxon>
        <taxon>Imitervirales</taxon>
        <taxon>Mimiviridae</taxon>
        <taxon>environmental samples</taxon>
    </lineage>
</organism>